<protein>
    <submittedName>
        <fullName evidence="3">Serine hydrolase</fullName>
    </submittedName>
</protein>
<feature type="chain" id="PRO_5045264310" evidence="1">
    <location>
        <begin position="19"/>
        <end position="502"/>
    </location>
</feature>
<evidence type="ECO:0000256" key="1">
    <source>
        <dbReference type="SAM" id="SignalP"/>
    </source>
</evidence>
<dbReference type="InterPro" id="IPR001466">
    <property type="entry name" value="Beta-lactam-related"/>
</dbReference>
<dbReference type="Gene3D" id="2.40.128.600">
    <property type="match status" value="1"/>
</dbReference>
<gene>
    <name evidence="3" type="ORF">HK413_06290</name>
</gene>
<comment type="caution">
    <text evidence="3">The sequence shown here is derived from an EMBL/GenBank/DDBJ whole genome shotgun (WGS) entry which is preliminary data.</text>
</comment>
<reference evidence="3 4" key="1">
    <citation type="submission" date="2020-05" db="EMBL/GenBank/DDBJ databases">
        <authorList>
            <person name="Khan S.A."/>
            <person name="Jeon C.O."/>
            <person name="Chun B.H."/>
        </authorList>
    </citation>
    <scope>NUCLEOTIDE SEQUENCE [LARGE SCALE GENOMIC DNA]</scope>
    <source>
        <strain evidence="3 4">S1162</strain>
    </source>
</reference>
<dbReference type="InterPro" id="IPR012338">
    <property type="entry name" value="Beta-lactam/transpept-like"/>
</dbReference>
<dbReference type="Gene3D" id="3.40.710.10">
    <property type="entry name" value="DD-peptidase/beta-lactamase superfamily"/>
    <property type="match status" value="1"/>
</dbReference>
<dbReference type="RefSeq" id="WP_175269538.1">
    <property type="nucleotide sequence ID" value="NZ_JABFCR010000022.1"/>
</dbReference>
<dbReference type="EMBL" id="JABFCR010000022">
    <property type="protein sequence ID" value="NNU33852.1"/>
    <property type="molecule type" value="Genomic_DNA"/>
</dbReference>
<organism evidence="3 4">
    <name type="scientific">Mucilaginibacter humi</name>
    <dbReference type="NCBI Taxonomy" id="2732510"/>
    <lineage>
        <taxon>Bacteria</taxon>
        <taxon>Pseudomonadati</taxon>
        <taxon>Bacteroidota</taxon>
        <taxon>Sphingobacteriia</taxon>
        <taxon>Sphingobacteriales</taxon>
        <taxon>Sphingobacteriaceae</taxon>
        <taxon>Mucilaginibacter</taxon>
    </lineage>
</organism>
<sequence length="502" mass="56433">MRKNLFAILCCFANTLFAQSTNPSVLVKRLSGIDAQINRVMKDWKVAGIAVAVVYKSTVIFEKGYGYRDLENKLPVSAHTVFPIASCTKAFTAMLVGMAAEKKLLDINRPVHQYFPALEFYTPEMTKIITVKDMMTHRTGLPRHDWATDARDQIPLDTMIHRIRYPEPSKGIREEVQYNNLMYQSLGGLIARVTGQSWSQQMQELIFTPLEMTESSTRSSDLFKNTEYSKGYFVRRDTIVAGSQDREFENGAGSINASVADMSNWLVAWINNGRFKGKQILPKRFVIEASIPQMSTPSRPNPAFPAYPDCYFGDVGYGWIIDSYRGHYHVQHSGDLPLYSSNTAFFPTDSIGIVVLVNKFNATIPEMVSSYIADRLLNLPKKDWNTLLLALQKKRAADEIRSAQLNPAIDHIMPRPLNDYTGTFTHPGYGVIKIILSNQKLIATHNDKPIAFLPKSSDRFKANVPGGELKIISGNNGEIIALSGSFEDDIKDIVFRKVPQTK</sequence>
<evidence type="ECO:0000313" key="3">
    <source>
        <dbReference type="EMBL" id="NNU33852.1"/>
    </source>
</evidence>
<feature type="signal peptide" evidence="1">
    <location>
        <begin position="1"/>
        <end position="18"/>
    </location>
</feature>
<keyword evidence="3" id="KW-0378">Hydrolase</keyword>
<dbReference type="PANTHER" id="PTHR46825:SF15">
    <property type="entry name" value="BETA-LACTAMASE-RELATED DOMAIN-CONTAINING PROTEIN"/>
    <property type="match status" value="1"/>
</dbReference>
<accession>A0ABX1W0U8</accession>
<name>A0ABX1W0U8_9SPHI</name>
<dbReference type="InterPro" id="IPR050491">
    <property type="entry name" value="AmpC-like"/>
</dbReference>
<keyword evidence="4" id="KW-1185">Reference proteome</keyword>
<evidence type="ECO:0000259" key="2">
    <source>
        <dbReference type="Pfam" id="PF00144"/>
    </source>
</evidence>
<dbReference type="Pfam" id="PF00144">
    <property type="entry name" value="Beta-lactamase"/>
    <property type="match status" value="1"/>
</dbReference>
<keyword evidence="1" id="KW-0732">Signal</keyword>
<dbReference type="PANTHER" id="PTHR46825">
    <property type="entry name" value="D-ALANYL-D-ALANINE-CARBOXYPEPTIDASE/ENDOPEPTIDASE AMPH"/>
    <property type="match status" value="1"/>
</dbReference>
<dbReference type="Proteomes" id="UP000566071">
    <property type="component" value="Unassembled WGS sequence"/>
</dbReference>
<evidence type="ECO:0000313" key="4">
    <source>
        <dbReference type="Proteomes" id="UP000566071"/>
    </source>
</evidence>
<dbReference type="SUPFAM" id="SSF56601">
    <property type="entry name" value="beta-lactamase/transpeptidase-like"/>
    <property type="match status" value="1"/>
</dbReference>
<proteinExistence type="predicted"/>
<dbReference type="GO" id="GO:0016787">
    <property type="term" value="F:hydrolase activity"/>
    <property type="evidence" value="ECO:0007669"/>
    <property type="project" value="UniProtKB-KW"/>
</dbReference>
<feature type="domain" description="Beta-lactamase-related" evidence="2">
    <location>
        <begin position="35"/>
        <end position="361"/>
    </location>
</feature>